<sequence length="211" mass="22120">MSKLLPGRVRWRQAGIVESPAGRAARMGCVSSQRREQIVEAAVRVVAREGSHGLSFAKVVQEAGLSSTRLISYHFGTREALLAQTFEHVLARAAAFMGPQIAAQTTVRAKIGTYIRSNLEFIATDPVYARAAIDLAGAVGAATGGGGLALLEDGFRRGQEAGELRAFDVHTAAVALRGAIDATVLDIVNAGADTGRAAAELAELVDRAIRA</sequence>
<dbReference type="AlphaFoldDB" id="A0A6L3WBL6"/>
<dbReference type="PROSITE" id="PS50977">
    <property type="entry name" value="HTH_TETR_2"/>
    <property type="match status" value="1"/>
</dbReference>
<keyword evidence="3" id="KW-0804">Transcription</keyword>
<dbReference type="Proteomes" id="UP000483004">
    <property type="component" value="Unassembled WGS sequence"/>
</dbReference>
<reference evidence="6 7" key="1">
    <citation type="submission" date="2019-09" db="EMBL/GenBank/DDBJ databases">
        <title>Actinomadura physcomitrii sp. nov., a novel actinomycete isolated from moss [Physcomitrium sphaericum (Ludw) Fuernr].</title>
        <authorList>
            <person name="Liu C."/>
            <person name="Zhuang X."/>
        </authorList>
    </citation>
    <scope>NUCLEOTIDE SEQUENCE [LARGE SCALE GENOMIC DNA]</scope>
    <source>
        <strain evidence="6 7">CYP1-1B</strain>
    </source>
</reference>
<dbReference type="Pfam" id="PF00440">
    <property type="entry name" value="TetR_N"/>
    <property type="match status" value="1"/>
</dbReference>
<proteinExistence type="predicted"/>
<dbReference type="Gene3D" id="1.10.357.10">
    <property type="entry name" value="Tetracycline Repressor, domain 2"/>
    <property type="match status" value="1"/>
</dbReference>
<dbReference type="OrthoDB" id="9806334at2"/>
<feature type="DNA-binding region" description="H-T-H motif" evidence="4">
    <location>
        <begin position="56"/>
        <end position="75"/>
    </location>
</feature>
<dbReference type="PANTHER" id="PTHR30055">
    <property type="entry name" value="HTH-TYPE TRANSCRIPTIONAL REGULATOR RUTR"/>
    <property type="match status" value="1"/>
</dbReference>
<evidence type="ECO:0000313" key="6">
    <source>
        <dbReference type="EMBL" id="KAB2390469.1"/>
    </source>
</evidence>
<dbReference type="PANTHER" id="PTHR30055:SF234">
    <property type="entry name" value="HTH-TYPE TRANSCRIPTIONAL REGULATOR BETI"/>
    <property type="match status" value="1"/>
</dbReference>
<dbReference type="InterPro" id="IPR001647">
    <property type="entry name" value="HTH_TetR"/>
</dbReference>
<keyword evidence="2 4" id="KW-0238">DNA-binding</keyword>
<dbReference type="GO" id="GO:0000976">
    <property type="term" value="F:transcription cis-regulatory region binding"/>
    <property type="evidence" value="ECO:0007669"/>
    <property type="project" value="TreeGrafter"/>
</dbReference>
<dbReference type="SUPFAM" id="SSF46689">
    <property type="entry name" value="Homeodomain-like"/>
    <property type="match status" value="1"/>
</dbReference>
<feature type="domain" description="HTH tetR-type" evidence="5">
    <location>
        <begin position="32"/>
        <end position="93"/>
    </location>
</feature>
<keyword evidence="7" id="KW-1185">Reference proteome</keyword>
<gene>
    <name evidence="6" type="ORF">F9B16_01160</name>
</gene>
<dbReference type="InterPro" id="IPR036271">
    <property type="entry name" value="Tet_transcr_reg_TetR-rel_C_sf"/>
</dbReference>
<name>A0A6L3WBL6_9ACTN</name>
<accession>A0A6L3WBL6</accession>
<dbReference type="InterPro" id="IPR050109">
    <property type="entry name" value="HTH-type_TetR-like_transc_reg"/>
</dbReference>
<organism evidence="6 7">
    <name type="scientific">Actinomadura montaniterrae</name>
    <dbReference type="NCBI Taxonomy" id="1803903"/>
    <lineage>
        <taxon>Bacteria</taxon>
        <taxon>Bacillati</taxon>
        <taxon>Actinomycetota</taxon>
        <taxon>Actinomycetes</taxon>
        <taxon>Streptosporangiales</taxon>
        <taxon>Thermomonosporaceae</taxon>
        <taxon>Actinomadura</taxon>
    </lineage>
</organism>
<evidence type="ECO:0000256" key="1">
    <source>
        <dbReference type="ARBA" id="ARBA00023015"/>
    </source>
</evidence>
<evidence type="ECO:0000259" key="5">
    <source>
        <dbReference type="PROSITE" id="PS50977"/>
    </source>
</evidence>
<comment type="caution">
    <text evidence="6">The sequence shown here is derived from an EMBL/GenBank/DDBJ whole genome shotgun (WGS) entry which is preliminary data.</text>
</comment>
<evidence type="ECO:0000256" key="2">
    <source>
        <dbReference type="ARBA" id="ARBA00023125"/>
    </source>
</evidence>
<keyword evidence="1" id="KW-0805">Transcription regulation</keyword>
<evidence type="ECO:0000313" key="7">
    <source>
        <dbReference type="Proteomes" id="UP000483004"/>
    </source>
</evidence>
<dbReference type="SUPFAM" id="SSF48498">
    <property type="entry name" value="Tetracyclin repressor-like, C-terminal domain"/>
    <property type="match status" value="1"/>
</dbReference>
<evidence type="ECO:0000256" key="4">
    <source>
        <dbReference type="PROSITE-ProRule" id="PRU00335"/>
    </source>
</evidence>
<dbReference type="InterPro" id="IPR009057">
    <property type="entry name" value="Homeodomain-like_sf"/>
</dbReference>
<evidence type="ECO:0000256" key="3">
    <source>
        <dbReference type="ARBA" id="ARBA00023163"/>
    </source>
</evidence>
<dbReference type="GO" id="GO:0003700">
    <property type="term" value="F:DNA-binding transcription factor activity"/>
    <property type="evidence" value="ECO:0007669"/>
    <property type="project" value="TreeGrafter"/>
</dbReference>
<dbReference type="EMBL" id="WBMR01000001">
    <property type="protein sequence ID" value="KAB2390469.1"/>
    <property type="molecule type" value="Genomic_DNA"/>
</dbReference>
<protein>
    <submittedName>
        <fullName evidence="6">TetR family transcriptional regulator</fullName>
    </submittedName>
</protein>